<dbReference type="Gene3D" id="3.40.50.1370">
    <property type="entry name" value="Aspartate/ornithine carbamoyltransferase"/>
    <property type="match status" value="1"/>
</dbReference>
<dbReference type="STRING" id="1802319.A2928_03290"/>
<dbReference type="GO" id="GO:0016743">
    <property type="term" value="F:carboxyl- or carbamoyltransferase activity"/>
    <property type="evidence" value="ECO:0007669"/>
    <property type="project" value="InterPro"/>
</dbReference>
<dbReference type="Proteomes" id="UP000176221">
    <property type="component" value="Unassembled WGS sequence"/>
</dbReference>
<keyword evidence="1" id="KW-0808">Transferase</keyword>
<dbReference type="InterPro" id="IPR036901">
    <property type="entry name" value="Asp/Orn_carbamoylTrfase_sf"/>
</dbReference>
<feature type="region of interest" description="Disordered" evidence="2">
    <location>
        <begin position="1"/>
        <end position="21"/>
    </location>
</feature>
<dbReference type="EMBL" id="MHRX01000002">
    <property type="protein sequence ID" value="OHA34974.1"/>
    <property type="molecule type" value="Genomic_DNA"/>
</dbReference>
<protein>
    <submittedName>
        <fullName evidence="3">Uncharacterized protein</fullName>
    </submittedName>
</protein>
<comment type="caution">
    <text evidence="3">The sequence shown here is derived from an EMBL/GenBank/DDBJ whole genome shotgun (WGS) entry which is preliminary data.</text>
</comment>
<evidence type="ECO:0000313" key="3">
    <source>
        <dbReference type="EMBL" id="OHA34974.1"/>
    </source>
</evidence>
<organism evidence="3 4">
    <name type="scientific">Candidatus Taylorbacteria bacterium RIFCSPLOWO2_01_FULL_45_15b</name>
    <dbReference type="NCBI Taxonomy" id="1802319"/>
    <lineage>
        <taxon>Bacteria</taxon>
        <taxon>Candidatus Tayloriibacteriota</taxon>
    </lineage>
</organism>
<evidence type="ECO:0000256" key="2">
    <source>
        <dbReference type="SAM" id="MobiDB-lite"/>
    </source>
</evidence>
<dbReference type="SUPFAM" id="SSF53671">
    <property type="entry name" value="Aspartate/ornithine carbamoyltransferase"/>
    <property type="match status" value="1"/>
</dbReference>
<proteinExistence type="predicted"/>
<name>A0A1G2NFX8_9BACT</name>
<sequence length="66" mass="7560">MKPHPDSILMHPFPRKSDDPAVPPEILPEVDHDPRVAYLDQVKNGPFVRAALLYDVLLQPHFPDHE</sequence>
<dbReference type="GO" id="GO:0006520">
    <property type="term" value="P:amino acid metabolic process"/>
    <property type="evidence" value="ECO:0007669"/>
    <property type="project" value="InterPro"/>
</dbReference>
<dbReference type="GO" id="GO:0016597">
    <property type="term" value="F:amino acid binding"/>
    <property type="evidence" value="ECO:0007669"/>
    <property type="project" value="InterPro"/>
</dbReference>
<gene>
    <name evidence="3" type="ORF">A2928_03290</name>
</gene>
<reference evidence="3 4" key="1">
    <citation type="journal article" date="2016" name="Nat. Commun.">
        <title>Thousands of microbial genomes shed light on interconnected biogeochemical processes in an aquifer system.</title>
        <authorList>
            <person name="Anantharaman K."/>
            <person name="Brown C.T."/>
            <person name="Hug L.A."/>
            <person name="Sharon I."/>
            <person name="Castelle C.J."/>
            <person name="Probst A.J."/>
            <person name="Thomas B.C."/>
            <person name="Singh A."/>
            <person name="Wilkins M.J."/>
            <person name="Karaoz U."/>
            <person name="Brodie E.L."/>
            <person name="Williams K.H."/>
            <person name="Hubbard S.S."/>
            <person name="Banfield J.F."/>
        </authorList>
    </citation>
    <scope>NUCLEOTIDE SEQUENCE [LARGE SCALE GENOMIC DNA]</scope>
</reference>
<dbReference type="AlphaFoldDB" id="A0A1G2NFX8"/>
<accession>A0A1G2NFX8</accession>
<evidence type="ECO:0000256" key="1">
    <source>
        <dbReference type="ARBA" id="ARBA00022679"/>
    </source>
</evidence>
<evidence type="ECO:0000313" key="4">
    <source>
        <dbReference type="Proteomes" id="UP000176221"/>
    </source>
</evidence>